<organism evidence="1 2">
    <name type="scientific">Ideonella lacteola</name>
    <dbReference type="NCBI Taxonomy" id="2984193"/>
    <lineage>
        <taxon>Bacteria</taxon>
        <taxon>Pseudomonadati</taxon>
        <taxon>Pseudomonadota</taxon>
        <taxon>Betaproteobacteria</taxon>
        <taxon>Burkholderiales</taxon>
        <taxon>Sphaerotilaceae</taxon>
        <taxon>Ideonella</taxon>
    </lineage>
</organism>
<dbReference type="InterPro" id="IPR021312">
    <property type="entry name" value="DUF2889"/>
</dbReference>
<dbReference type="Pfam" id="PF11136">
    <property type="entry name" value="DUF2889"/>
    <property type="match status" value="1"/>
</dbReference>
<dbReference type="EMBL" id="JBBUTG010000004">
    <property type="protein sequence ID" value="MEK8030945.1"/>
    <property type="molecule type" value="Genomic_DNA"/>
</dbReference>
<proteinExistence type="predicted"/>
<comment type="caution">
    <text evidence="1">The sequence shown here is derived from an EMBL/GenBank/DDBJ whole genome shotgun (WGS) entry which is preliminary data.</text>
</comment>
<keyword evidence="2" id="KW-1185">Reference proteome</keyword>
<gene>
    <name evidence="1" type="ORF">AACH06_08980</name>
</gene>
<protein>
    <submittedName>
        <fullName evidence="1">DUF2889 domain-containing protein</fullName>
    </submittedName>
</protein>
<name>A0ABU9BPX0_9BURK</name>
<sequence length="201" mass="21933">MPLPPADPQRQLKHQRSIQVQAYARADGLWEVDAFVRDSKTRPTGAPGRERPAGEPIHDLHLRIVVDAQFNILASGAESLAMPYPGDCDQHGDRYAALAGLNLLRGFKRAVRERLGGVQGCTHLTELADVLPTAVVQAFAGDVLKVTPDSETQPFQLDRCHALAADGEAVRLYYPRWYRQLGVDKLTQNPTPASGPANAGH</sequence>
<evidence type="ECO:0000313" key="1">
    <source>
        <dbReference type="EMBL" id="MEK8030945.1"/>
    </source>
</evidence>
<evidence type="ECO:0000313" key="2">
    <source>
        <dbReference type="Proteomes" id="UP001371218"/>
    </source>
</evidence>
<accession>A0ABU9BPX0</accession>
<reference evidence="1 2" key="1">
    <citation type="submission" date="2024-04" db="EMBL/GenBank/DDBJ databases">
        <title>Novel species of the genus Ideonella isolated from streams.</title>
        <authorList>
            <person name="Lu H."/>
        </authorList>
    </citation>
    <scope>NUCLEOTIDE SEQUENCE [LARGE SCALE GENOMIC DNA]</scope>
    <source>
        <strain evidence="1 2">DXS29W</strain>
    </source>
</reference>
<dbReference type="Proteomes" id="UP001371218">
    <property type="component" value="Unassembled WGS sequence"/>
</dbReference>
<dbReference type="RefSeq" id="WP_341425312.1">
    <property type="nucleotide sequence ID" value="NZ_JBBUTG010000004.1"/>
</dbReference>